<name>A0A239T065_9STRE</name>
<evidence type="ECO:0000256" key="1">
    <source>
        <dbReference type="SAM" id="Phobius"/>
    </source>
</evidence>
<sequence length="250" mass="28831">MLSIITAELYKLAKRKNFIVLLLLSLWPLVYGLGVALHWDFIQIGAKLDLITFMTTMWTFLLILTIPLLQILYTSSFVLGGEIQGGQILLEINRGYSRKTLVISKYIVVVCSILFLYFVNFLTSFITYVLLISNSKYGYHPFWEHHSTNIQSLTVSLINLIFVIVLSSVAFYLSLRYSAIVSAFITFGIYLLCQLLTYIKVISIFVPGYFFIVADYKFTTELVCLHFIEYLSLCILLLYTTIKKFERMGF</sequence>
<feature type="transmembrane region" description="Helical" evidence="1">
    <location>
        <begin position="18"/>
        <end position="39"/>
    </location>
</feature>
<reference evidence="2 3" key="1">
    <citation type="submission" date="2017-06" db="EMBL/GenBank/DDBJ databases">
        <authorList>
            <consortium name="Pathogen Informatics"/>
        </authorList>
    </citation>
    <scope>NUCLEOTIDE SEQUENCE [LARGE SCALE GENOMIC DNA]</scope>
    <source>
        <strain evidence="2 3">NCTC13788</strain>
    </source>
</reference>
<keyword evidence="1" id="KW-1133">Transmembrane helix</keyword>
<proteinExistence type="predicted"/>
<gene>
    <name evidence="2" type="ORF">SAMEA4412692_02157</name>
</gene>
<dbReference type="RefSeq" id="WP_018374133.1">
    <property type="nucleotide sequence ID" value="NZ_LT906439.1"/>
</dbReference>
<protein>
    <submittedName>
        <fullName evidence="2">ABC-2 family transporter protein</fullName>
    </submittedName>
</protein>
<dbReference type="EMBL" id="LT906439">
    <property type="protein sequence ID" value="SNU91110.1"/>
    <property type="molecule type" value="Genomic_DNA"/>
</dbReference>
<accession>A0A239T065</accession>
<dbReference type="OrthoDB" id="2184704at2"/>
<evidence type="ECO:0000313" key="3">
    <source>
        <dbReference type="Proteomes" id="UP000215185"/>
    </source>
</evidence>
<organism evidence="2 3">
    <name type="scientific">Streptococcus merionis</name>
    <dbReference type="NCBI Taxonomy" id="400065"/>
    <lineage>
        <taxon>Bacteria</taxon>
        <taxon>Bacillati</taxon>
        <taxon>Bacillota</taxon>
        <taxon>Bacilli</taxon>
        <taxon>Lactobacillales</taxon>
        <taxon>Streptococcaceae</taxon>
        <taxon>Streptococcus</taxon>
    </lineage>
</organism>
<feature type="transmembrane region" description="Helical" evidence="1">
    <location>
        <begin position="218"/>
        <end position="239"/>
    </location>
</feature>
<dbReference type="KEGG" id="smen:SAMEA4412692_2157"/>
<evidence type="ECO:0000313" key="2">
    <source>
        <dbReference type="EMBL" id="SNU91110.1"/>
    </source>
</evidence>
<dbReference type="Proteomes" id="UP000215185">
    <property type="component" value="Chromosome 1"/>
</dbReference>
<dbReference type="AlphaFoldDB" id="A0A239T065"/>
<keyword evidence="1" id="KW-0472">Membrane</keyword>
<keyword evidence="3" id="KW-1185">Reference proteome</keyword>
<dbReference type="STRING" id="1123308.GCA_000380085_01601"/>
<feature type="transmembrane region" description="Helical" evidence="1">
    <location>
        <begin position="106"/>
        <end position="133"/>
    </location>
</feature>
<feature type="transmembrane region" description="Helical" evidence="1">
    <location>
        <begin position="51"/>
        <end position="73"/>
    </location>
</feature>
<feature type="transmembrane region" description="Helical" evidence="1">
    <location>
        <begin position="187"/>
        <end position="212"/>
    </location>
</feature>
<feature type="transmembrane region" description="Helical" evidence="1">
    <location>
        <begin position="153"/>
        <end position="175"/>
    </location>
</feature>
<keyword evidence="1" id="KW-0812">Transmembrane</keyword>